<evidence type="ECO:0000313" key="3">
    <source>
        <dbReference type="Proteomes" id="UP000824142"/>
    </source>
</evidence>
<proteinExistence type="predicted"/>
<gene>
    <name evidence="2" type="ORF">IAC63_03370</name>
</gene>
<protein>
    <submittedName>
        <fullName evidence="2">Uncharacterized protein</fullName>
    </submittedName>
</protein>
<evidence type="ECO:0000313" key="2">
    <source>
        <dbReference type="EMBL" id="HIU65652.1"/>
    </source>
</evidence>
<feature type="transmembrane region" description="Helical" evidence="1">
    <location>
        <begin position="7"/>
        <end position="28"/>
    </location>
</feature>
<sequence length="101" mass="11262">MKFLKKYLKLFIGIAVLILFVVVFFFAMKSSDLENGNLKQWRAADVTRRMTAAQILSASDSDLDLLVKCVDKISEIPDSGDMAVRDAVALCYTGIQVNQNN</sequence>
<dbReference type="EMBL" id="DVNO01000030">
    <property type="protein sequence ID" value="HIU65652.1"/>
    <property type="molecule type" value="Genomic_DNA"/>
</dbReference>
<comment type="caution">
    <text evidence="2">The sequence shown here is derived from an EMBL/GenBank/DDBJ whole genome shotgun (WGS) entry which is preliminary data.</text>
</comment>
<dbReference type="AlphaFoldDB" id="A0A9D1MSV5"/>
<evidence type="ECO:0000256" key="1">
    <source>
        <dbReference type="SAM" id="Phobius"/>
    </source>
</evidence>
<reference evidence="2" key="1">
    <citation type="submission" date="2020-10" db="EMBL/GenBank/DDBJ databases">
        <authorList>
            <person name="Gilroy R."/>
        </authorList>
    </citation>
    <scope>NUCLEOTIDE SEQUENCE</scope>
    <source>
        <strain evidence="2">CHK136-897</strain>
    </source>
</reference>
<accession>A0A9D1MSV5</accession>
<keyword evidence="1" id="KW-0812">Transmembrane</keyword>
<reference evidence="2" key="2">
    <citation type="journal article" date="2021" name="PeerJ">
        <title>Extensive microbial diversity within the chicken gut microbiome revealed by metagenomics and culture.</title>
        <authorList>
            <person name="Gilroy R."/>
            <person name="Ravi A."/>
            <person name="Getino M."/>
            <person name="Pursley I."/>
            <person name="Horton D.L."/>
            <person name="Alikhan N.F."/>
            <person name="Baker D."/>
            <person name="Gharbi K."/>
            <person name="Hall N."/>
            <person name="Watson M."/>
            <person name="Adriaenssens E.M."/>
            <person name="Foster-Nyarko E."/>
            <person name="Jarju S."/>
            <person name="Secka A."/>
            <person name="Antonio M."/>
            <person name="Oren A."/>
            <person name="Chaudhuri R.R."/>
            <person name="La Ragione R."/>
            <person name="Hildebrand F."/>
            <person name="Pallen M.J."/>
        </authorList>
    </citation>
    <scope>NUCLEOTIDE SEQUENCE</scope>
    <source>
        <strain evidence="2">CHK136-897</strain>
    </source>
</reference>
<dbReference type="Proteomes" id="UP000824142">
    <property type="component" value="Unassembled WGS sequence"/>
</dbReference>
<organism evidence="2 3">
    <name type="scientific">Candidatus Enterousia avicola</name>
    <dbReference type="NCBI Taxonomy" id="2840787"/>
    <lineage>
        <taxon>Bacteria</taxon>
        <taxon>Pseudomonadati</taxon>
        <taxon>Pseudomonadota</taxon>
        <taxon>Alphaproteobacteria</taxon>
        <taxon>Candidatus Enterousia</taxon>
    </lineage>
</organism>
<keyword evidence="1" id="KW-0472">Membrane</keyword>
<name>A0A9D1MSV5_9PROT</name>
<keyword evidence="1" id="KW-1133">Transmembrane helix</keyword>